<accession>A0A4R6FC83</accession>
<evidence type="ECO:0000256" key="3">
    <source>
        <dbReference type="SAM" id="Phobius"/>
    </source>
</evidence>
<proteinExistence type="inferred from homology"/>
<dbReference type="Gene3D" id="3.20.20.70">
    <property type="entry name" value="Aldolase class I"/>
    <property type="match status" value="1"/>
</dbReference>
<dbReference type="Pfam" id="PF01645">
    <property type="entry name" value="Glu_synthase"/>
    <property type="match status" value="1"/>
</dbReference>
<sequence length="552" mass="59923">MKYLRSVLGFMVRAQLFIAAILFTALFVILGMNLHPGWLIGLVISVPLLLLGLYDSFQEHLTLTRNYPVAAHIRWLFFDLRPYLRQYIVEGDLEGKPYSIEARNLVYARARGTSEAHPFGTELDVNAEGYSWINHSIKPAEKPDKSPRTLIGTDQCRHPYSASLLNVSAMSFGSLSANAIRALNLGAKTGGYFHDTGEGGLSRYHLEHGGDVVWEIGSGYFGCRNEDGSFDPDLFTEGAQRDQVKMTEIKLSQGAKPGHGGMLPGAKVTQEIAETRKVPAHQDCLSPRGHSAFSTPCEMLEFAASMRDMSGGKPVGLKLCVGQIHEVFAIMKAIRKTGILPDFIVVDGAEGGTGAAPLELSNHVGMPLREGLILMRNALVGTGLKKHIRLGASGKVFSGAGMAENLAIGADWCNAARAFLFSIGCIQAQRCHTGTCPTGITTQDPIRQRGLVVDTQSKHAARFHEKTLEALADIVAAAGLEHPRDLRPHHLSMRGDAIKAGSIDALDAFIDENQLIDAPDETIYARHWEAADPDSFSARSEIPHAPAKQKSA</sequence>
<gene>
    <name evidence="5" type="ORF">EV664_11540</name>
</gene>
<dbReference type="InterPro" id="IPR002932">
    <property type="entry name" value="Glu_synthdom"/>
</dbReference>
<keyword evidence="3" id="KW-0472">Membrane</keyword>
<feature type="transmembrane region" description="Helical" evidence="3">
    <location>
        <begin position="38"/>
        <end position="57"/>
    </location>
</feature>
<reference evidence="5 6" key="1">
    <citation type="submission" date="2019-03" db="EMBL/GenBank/DDBJ databases">
        <title>Genomic Encyclopedia of Type Strains, Phase IV (KMG-IV): sequencing the most valuable type-strain genomes for metagenomic binning, comparative biology and taxonomic classification.</title>
        <authorList>
            <person name="Goeker M."/>
        </authorList>
    </citation>
    <scope>NUCLEOTIDE SEQUENCE [LARGE SCALE GENOMIC DNA]</scope>
    <source>
        <strain evidence="5 6">DSM 25059</strain>
    </source>
</reference>
<dbReference type="InterPro" id="IPR013785">
    <property type="entry name" value="Aldolase_TIM"/>
</dbReference>
<dbReference type="EMBL" id="SNWD01000015">
    <property type="protein sequence ID" value="TDN78776.1"/>
    <property type="molecule type" value="Genomic_DNA"/>
</dbReference>
<keyword evidence="3" id="KW-0812">Transmembrane</keyword>
<dbReference type="PANTHER" id="PTHR43819">
    <property type="entry name" value="ARCHAEAL-TYPE GLUTAMATE SYNTHASE [NADPH]"/>
    <property type="match status" value="1"/>
</dbReference>
<organism evidence="5 6">
    <name type="scientific">Stakelama pacifica</name>
    <dbReference type="NCBI Taxonomy" id="517720"/>
    <lineage>
        <taxon>Bacteria</taxon>
        <taxon>Pseudomonadati</taxon>
        <taxon>Pseudomonadota</taxon>
        <taxon>Alphaproteobacteria</taxon>
        <taxon>Sphingomonadales</taxon>
        <taxon>Sphingomonadaceae</taxon>
        <taxon>Stakelama</taxon>
    </lineage>
</organism>
<dbReference type="GO" id="GO:0006537">
    <property type="term" value="P:glutamate biosynthetic process"/>
    <property type="evidence" value="ECO:0007669"/>
    <property type="project" value="InterPro"/>
</dbReference>
<dbReference type="CDD" id="cd02808">
    <property type="entry name" value="GltS_FMN"/>
    <property type="match status" value="1"/>
</dbReference>
<dbReference type="PANTHER" id="PTHR43819:SF1">
    <property type="entry name" value="ARCHAEAL-TYPE GLUTAMATE SYNTHASE [NADPH]"/>
    <property type="match status" value="1"/>
</dbReference>
<evidence type="ECO:0000259" key="4">
    <source>
        <dbReference type="Pfam" id="PF01645"/>
    </source>
</evidence>
<dbReference type="InterPro" id="IPR024188">
    <property type="entry name" value="GltB"/>
</dbReference>
<feature type="transmembrane region" description="Helical" evidence="3">
    <location>
        <begin position="12"/>
        <end position="32"/>
    </location>
</feature>
<dbReference type="PIRSF" id="PIRSF500060">
    <property type="entry name" value="UCP500060"/>
    <property type="match status" value="1"/>
</dbReference>
<keyword evidence="6" id="KW-1185">Reference proteome</keyword>
<dbReference type="Proteomes" id="UP000295493">
    <property type="component" value="Unassembled WGS sequence"/>
</dbReference>
<dbReference type="PIRSF" id="PIRSF006429">
    <property type="entry name" value="GOGAT_lg_2"/>
    <property type="match status" value="1"/>
</dbReference>
<dbReference type="AlphaFoldDB" id="A0A4R6FC83"/>
<feature type="domain" description="Glutamate synthase" evidence="4">
    <location>
        <begin position="162"/>
        <end position="480"/>
    </location>
</feature>
<dbReference type="InterPro" id="IPR027283">
    <property type="entry name" value="YerD"/>
</dbReference>
<evidence type="ECO:0000256" key="1">
    <source>
        <dbReference type="ARBA" id="ARBA00009716"/>
    </source>
</evidence>
<dbReference type="SUPFAM" id="SSF51395">
    <property type="entry name" value="FMN-linked oxidoreductases"/>
    <property type="match status" value="1"/>
</dbReference>
<dbReference type="GO" id="GO:0015930">
    <property type="term" value="F:glutamate synthase activity"/>
    <property type="evidence" value="ECO:0007669"/>
    <property type="project" value="InterPro"/>
</dbReference>
<comment type="caution">
    <text evidence="5">The sequence shown here is derived from an EMBL/GenBank/DDBJ whole genome shotgun (WGS) entry which is preliminary data.</text>
</comment>
<evidence type="ECO:0000313" key="6">
    <source>
        <dbReference type="Proteomes" id="UP000295493"/>
    </source>
</evidence>
<evidence type="ECO:0000256" key="2">
    <source>
        <dbReference type="PIRNR" id="PIRNR006429"/>
    </source>
</evidence>
<name>A0A4R6FC83_9SPHN</name>
<evidence type="ECO:0000313" key="5">
    <source>
        <dbReference type="EMBL" id="TDN78776.1"/>
    </source>
</evidence>
<protein>
    <submittedName>
        <fullName evidence="5">Glutamate synthase domain-containing protein 2</fullName>
    </submittedName>
</protein>
<keyword evidence="3" id="KW-1133">Transmembrane helix</keyword>
<comment type="similarity">
    <text evidence="1 2">Belongs to the glutamate synthase family.</text>
</comment>